<organism evidence="8 9">
    <name type="scientific">Biomphalaria glabrata</name>
    <name type="common">Bloodfluke planorb</name>
    <name type="synonym">Freshwater snail</name>
    <dbReference type="NCBI Taxonomy" id="6526"/>
    <lineage>
        <taxon>Eukaryota</taxon>
        <taxon>Metazoa</taxon>
        <taxon>Spiralia</taxon>
        <taxon>Lophotrochozoa</taxon>
        <taxon>Mollusca</taxon>
        <taxon>Gastropoda</taxon>
        <taxon>Heterobranchia</taxon>
        <taxon>Euthyneura</taxon>
        <taxon>Panpulmonata</taxon>
        <taxon>Hygrophila</taxon>
        <taxon>Lymnaeoidea</taxon>
        <taxon>Planorbidae</taxon>
        <taxon>Biomphalaria</taxon>
    </lineage>
</organism>
<evidence type="ECO:0000256" key="5">
    <source>
        <dbReference type="ARBA" id="ARBA00023136"/>
    </source>
</evidence>
<keyword evidence="8" id="KW-1185">Reference proteome</keyword>
<feature type="transmembrane region" description="Helical" evidence="7">
    <location>
        <begin position="550"/>
        <end position="570"/>
    </location>
</feature>
<dbReference type="OMA" id="QEDGHAF"/>
<proteinExistence type="predicted"/>
<keyword evidence="5 7" id="KW-0472">Membrane</keyword>
<feature type="transmembrane region" description="Helical" evidence="7">
    <location>
        <begin position="606"/>
        <end position="630"/>
    </location>
</feature>
<feature type="transmembrane region" description="Helical" evidence="7">
    <location>
        <begin position="651"/>
        <end position="671"/>
    </location>
</feature>
<dbReference type="PANTHER" id="PTHR19432">
    <property type="entry name" value="SUGAR TRANSPORTER"/>
    <property type="match status" value="1"/>
</dbReference>
<evidence type="ECO:0000256" key="2">
    <source>
        <dbReference type="ARBA" id="ARBA00022448"/>
    </source>
</evidence>
<name>A0A9U8EF57_BIOGL</name>
<evidence type="ECO:0000256" key="3">
    <source>
        <dbReference type="ARBA" id="ARBA00022692"/>
    </source>
</evidence>
<dbReference type="RefSeq" id="XP_013085138.2">
    <property type="nucleotide sequence ID" value="XM_013229684.2"/>
</dbReference>
<feature type="compositionally biased region" description="Basic and acidic residues" evidence="6">
    <location>
        <begin position="412"/>
        <end position="429"/>
    </location>
</feature>
<dbReference type="AlphaFoldDB" id="A0A9U8EF57"/>
<feature type="transmembrane region" description="Helical" evidence="7">
    <location>
        <begin position="60"/>
        <end position="87"/>
    </location>
</feature>
<feature type="compositionally biased region" description="Low complexity" evidence="6">
    <location>
        <begin position="377"/>
        <end position="389"/>
    </location>
</feature>
<evidence type="ECO:0000256" key="4">
    <source>
        <dbReference type="ARBA" id="ARBA00022989"/>
    </source>
</evidence>
<reference evidence="9" key="1">
    <citation type="submission" date="2025-08" db="UniProtKB">
        <authorList>
            <consortium name="RefSeq"/>
        </authorList>
    </citation>
    <scope>IDENTIFICATION</scope>
</reference>
<accession>A0A9U8EF57</accession>
<feature type="transmembrane region" description="Helical" evidence="7">
    <location>
        <begin position="582"/>
        <end position="600"/>
    </location>
</feature>
<dbReference type="GO" id="GO:0008506">
    <property type="term" value="F:sucrose:proton symporter activity"/>
    <property type="evidence" value="ECO:0007669"/>
    <property type="project" value="TreeGrafter"/>
</dbReference>
<feature type="compositionally biased region" description="Basic and acidic residues" evidence="6">
    <location>
        <begin position="359"/>
        <end position="373"/>
    </location>
</feature>
<feature type="transmembrane region" description="Helical" evidence="7">
    <location>
        <begin position="279"/>
        <end position="306"/>
    </location>
</feature>
<feature type="region of interest" description="Disordered" evidence="6">
    <location>
        <begin position="359"/>
        <end position="429"/>
    </location>
</feature>
<dbReference type="GeneID" id="106069906"/>
<feature type="transmembrane region" description="Helical" evidence="7">
    <location>
        <begin position="128"/>
        <end position="152"/>
    </location>
</feature>
<dbReference type="SUPFAM" id="SSF103473">
    <property type="entry name" value="MFS general substrate transporter"/>
    <property type="match status" value="2"/>
</dbReference>
<evidence type="ECO:0000256" key="7">
    <source>
        <dbReference type="SAM" id="Phobius"/>
    </source>
</evidence>
<keyword evidence="2" id="KW-0813">Transport</keyword>
<feature type="transmembrane region" description="Helical" evidence="7">
    <location>
        <begin position="683"/>
        <end position="704"/>
    </location>
</feature>
<dbReference type="GO" id="GO:0016020">
    <property type="term" value="C:membrane"/>
    <property type="evidence" value="ECO:0007669"/>
    <property type="project" value="UniProtKB-SubCell"/>
</dbReference>
<dbReference type="InterPro" id="IPR036259">
    <property type="entry name" value="MFS_trans_sf"/>
</dbReference>
<comment type="subcellular location">
    <subcellularLocation>
        <location evidence="1">Membrane</location>
        <topology evidence="1">Multi-pass membrane protein</topology>
    </subcellularLocation>
</comment>
<sequence length="713" mass="79036">MDGISQSLQASWLVQKRQEAGHAFQEDGHAFQEDGHAFQEAGHAFQEDGQQKGVGRCWQLLLVSAVCGIEMCLSFEQIYAVLILQYLGVPVNLVSINGVVCGGISMVLLPILGVLADKGSNPKMKKTATLIVGMFTFLSGLSILAFCGIIKMDKLHAELTNVNSSKISNDYNSTISVFDYNSTANDSMTPDVNDNDYSSLPLTAFLSITGFALMDIGFDISMSLTRAFVLEVVPSFQHTRMLMVATIAQSLAGTTFSGIGCFDFPGILGPIFQVDGVAATLLCFCAILFGIIVLSYLTTIFSGLFISRKQRVKYEHLRQGTRPEVKSLANGRHPAKARRRLEFHDERRPYKPDILHTEVRDPATRPLMRDDSVKGYSSMSSTSMALSSSGTQPTDDRRKAHNSKLTFSKNCHKSEHRERESRSEVGDSSVDAKEIIDKAASSTRNYMRSLSLKHSLSSSLALIQSPLGDFHSRKLAELQRESKNFEKHNLKKKPLFHRRLVILCVACFFSIGASTCIVVYAANVLTISIYEGDPMAELGTEGYLRYTEGLRMAAFGFLVMNISNLITSLCNQMIVNILGEQVYFVVTHSLLLLTLVTLLVTQTVEVYFIFMVVYGMFRSTIYTLTFVLVNKFHQEKFQPHTEDSHKDVGKLMTMIGFLIPSHYMLVSSIMGPLMDLTGNVWTPLLYTMASGALGLLIFLSLFFVKAKPASTFN</sequence>
<dbReference type="KEGG" id="bgt:106069906"/>
<dbReference type="OrthoDB" id="6158851at2759"/>
<feature type="transmembrane region" description="Helical" evidence="7">
    <location>
        <begin position="93"/>
        <end position="116"/>
    </location>
</feature>
<gene>
    <name evidence="9" type="primary">LOC106069906</name>
</gene>
<keyword evidence="3 7" id="KW-0812">Transmembrane</keyword>
<keyword evidence="4 7" id="KW-1133">Transmembrane helix</keyword>
<evidence type="ECO:0000313" key="8">
    <source>
        <dbReference type="Proteomes" id="UP001165740"/>
    </source>
</evidence>
<evidence type="ECO:0000313" key="9">
    <source>
        <dbReference type="RefSeq" id="XP_013085138.2"/>
    </source>
</evidence>
<dbReference type="PANTHER" id="PTHR19432:SF35">
    <property type="entry name" value="SOLUTE CARRIER FAMILY 45 MEMBER 3 ISOFORM X1"/>
    <property type="match status" value="1"/>
</dbReference>
<feature type="transmembrane region" description="Helical" evidence="7">
    <location>
        <begin position="500"/>
        <end position="530"/>
    </location>
</feature>
<dbReference type="Proteomes" id="UP001165740">
    <property type="component" value="Chromosome 7"/>
</dbReference>
<feature type="transmembrane region" description="Helical" evidence="7">
    <location>
        <begin position="200"/>
        <end position="220"/>
    </location>
</feature>
<feature type="transmembrane region" description="Helical" evidence="7">
    <location>
        <begin position="241"/>
        <end position="259"/>
    </location>
</feature>
<evidence type="ECO:0000256" key="1">
    <source>
        <dbReference type="ARBA" id="ARBA00004141"/>
    </source>
</evidence>
<protein>
    <submittedName>
        <fullName evidence="9">Uncharacterized protein LOC106069906</fullName>
    </submittedName>
</protein>
<evidence type="ECO:0000256" key="6">
    <source>
        <dbReference type="SAM" id="MobiDB-lite"/>
    </source>
</evidence>